<keyword evidence="1" id="KW-0749">Sporulation</keyword>
<comment type="caution">
    <text evidence="3">The sequence shown here is derived from an EMBL/GenBank/DDBJ whole genome shotgun (WGS) entry which is preliminary data.</text>
</comment>
<proteinExistence type="predicted"/>
<feature type="compositionally biased region" description="Basic and acidic residues" evidence="2">
    <location>
        <begin position="24"/>
        <end position="39"/>
    </location>
</feature>
<dbReference type="EMBL" id="SRJD01000032">
    <property type="protein sequence ID" value="TGA96044.1"/>
    <property type="molecule type" value="Genomic_DNA"/>
</dbReference>
<gene>
    <name evidence="3" type="ORF">E4665_16850</name>
</gene>
<evidence type="ECO:0000256" key="1">
    <source>
        <dbReference type="ARBA" id="ARBA00022969"/>
    </source>
</evidence>
<sequence>MDQPGTTFSVRDDEETWPGAKEQYASKRADGSIKDHPGERMFSAHTKQRKDQNHDHAEG</sequence>
<dbReference type="GO" id="GO:0042601">
    <property type="term" value="C:endospore-forming forespore"/>
    <property type="evidence" value="ECO:0007669"/>
    <property type="project" value="InterPro"/>
</dbReference>
<dbReference type="GO" id="GO:0030436">
    <property type="term" value="P:asexual sporulation"/>
    <property type="evidence" value="ECO:0007669"/>
    <property type="project" value="InterPro"/>
</dbReference>
<dbReference type="Proteomes" id="UP000298347">
    <property type="component" value="Unassembled WGS sequence"/>
</dbReference>
<dbReference type="AlphaFoldDB" id="A0A4Z0GJJ3"/>
<organism evidence="3 4">
    <name type="scientific">Sporolactobacillus shoreae</name>
    <dbReference type="NCBI Taxonomy" id="1465501"/>
    <lineage>
        <taxon>Bacteria</taxon>
        <taxon>Bacillati</taxon>
        <taxon>Bacillota</taxon>
        <taxon>Bacilli</taxon>
        <taxon>Bacillales</taxon>
        <taxon>Sporolactobacillaceae</taxon>
        <taxon>Sporolactobacillus</taxon>
    </lineage>
</organism>
<dbReference type="OrthoDB" id="2382188at2"/>
<dbReference type="Pfam" id="PF08176">
    <property type="entry name" value="SspK"/>
    <property type="match status" value="1"/>
</dbReference>
<evidence type="ECO:0000256" key="2">
    <source>
        <dbReference type="SAM" id="MobiDB-lite"/>
    </source>
</evidence>
<feature type="region of interest" description="Disordered" evidence="2">
    <location>
        <begin position="1"/>
        <end position="59"/>
    </location>
</feature>
<name>A0A4Z0GJJ3_9BACL</name>
<accession>A0A4Z0GJJ3</accession>
<dbReference type="GO" id="GO:0030435">
    <property type="term" value="P:sporulation resulting in formation of a cellular spore"/>
    <property type="evidence" value="ECO:0007669"/>
    <property type="project" value="UniProtKB-KW"/>
</dbReference>
<keyword evidence="4" id="KW-1185">Reference proteome</keyword>
<evidence type="ECO:0008006" key="5">
    <source>
        <dbReference type="Google" id="ProtNLM"/>
    </source>
</evidence>
<dbReference type="RefSeq" id="WP_135349990.1">
    <property type="nucleotide sequence ID" value="NZ_SRJD01000032.1"/>
</dbReference>
<reference evidence="3 4" key="1">
    <citation type="journal article" date="2015" name="Int. J. Syst. Evol. Microbiol.">
        <title>Sporolactobacillus shoreae sp. nov. and Sporolactobacillus spathodeae sp. nov., two spore-forming lactic acid bacteria isolated from tree barks in Thailand.</title>
        <authorList>
            <person name="Thamacharoensuk T."/>
            <person name="Kitahara M."/>
            <person name="Ohkuma M."/>
            <person name="Thongchul N."/>
            <person name="Tanasupawat S."/>
        </authorList>
    </citation>
    <scope>NUCLEOTIDE SEQUENCE [LARGE SCALE GENOMIC DNA]</scope>
    <source>
        <strain evidence="3 4">BK92</strain>
    </source>
</reference>
<evidence type="ECO:0000313" key="4">
    <source>
        <dbReference type="Proteomes" id="UP000298347"/>
    </source>
</evidence>
<dbReference type="InterPro" id="IPR012611">
    <property type="entry name" value="SASP_SspK"/>
</dbReference>
<feature type="compositionally biased region" description="Basic and acidic residues" evidence="2">
    <location>
        <begin position="49"/>
        <end position="59"/>
    </location>
</feature>
<protein>
    <recommendedName>
        <fullName evidence="5">Small, acid-soluble spore protein K</fullName>
    </recommendedName>
</protein>
<evidence type="ECO:0000313" key="3">
    <source>
        <dbReference type="EMBL" id="TGA96044.1"/>
    </source>
</evidence>